<feature type="transmembrane region" description="Helical" evidence="6">
    <location>
        <begin position="293"/>
        <end position="314"/>
    </location>
</feature>
<keyword evidence="3 6" id="KW-0812">Transmembrane</keyword>
<feature type="transmembrane region" description="Helical" evidence="6">
    <location>
        <begin position="97"/>
        <end position="120"/>
    </location>
</feature>
<protein>
    <recommendedName>
        <fullName evidence="7">Major facilitator superfamily (MFS) profile domain-containing protein</fullName>
    </recommendedName>
</protein>
<evidence type="ECO:0000256" key="3">
    <source>
        <dbReference type="ARBA" id="ARBA00022692"/>
    </source>
</evidence>
<keyword evidence="4 6" id="KW-1133">Transmembrane helix</keyword>
<dbReference type="InterPro" id="IPR044770">
    <property type="entry name" value="MFS_spinster-like"/>
</dbReference>
<dbReference type="InterPro" id="IPR036259">
    <property type="entry name" value="MFS_trans_sf"/>
</dbReference>
<name>A0A365QYC5_9BURK</name>
<evidence type="ECO:0000256" key="5">
    <source>
        <dbReference type="ARBA" id="ARBA00023136"/>
    </source>
</evidence>
<dbReference type="AlphaFoldDB" id="A0A365QYC5"/>
<feature type="transmembrane region" description="Helical" evidence="6">
    <location>
        <begin position="227"/>
        <end position="249"/>
    </location>
</feature>
<dbReference type="PANTHER" id="PTHR23505">
    <property type="entry name" value="SPINSTER"/>
    <property type="match status" value="1"/>
</dbReference>
<evidence type="ECO:0000313" key="9">
    <source>
        <dbReference type="Proteomes" id="UP000252458"/>
    </source>
</evidence>
<gene>
    <name evidence="8" type="ORF">DPV79_10385</name>
</gene>
<dbReference type="Gene3D" id="1.20.1250.20">
    <property type="entry name" value="MFS general substrate transporter like domains"/>
    <property type="match status" value="1"/>
</dbReference>
<organism evidence="8 9">
    <name type="scientific">Burkholderia reimsis</name>
    <dbReference type="NCBI Taxonomy" id="2234132"/>
    <lineage>
        <taxon>Bacteria</taxon>
        <taxon>Pseudomonadati</taxon>
        <taxon>Pseudomonadota</taxon>
        <taxon>Betaproteobacteria</taxon>
        <taxon>Burkholderiales</taxon>
        <taxon>Burkholderiaceae</taxon>
        <taxon>Burkholderia</taxon>
    </lineage>
</organism>
<feature type="transmembrane region" description="Helical" evidence="6">
    <location>
        <begin position="73"/>
        <end position="91"/>
    </location>
</feature>
<dbReference type="SUPFAM" id="SSF103473">
    <property type="entry name" value="MFS general substrate transporter"/>
    <property type="match status" value="1"/>
</dbReference>
<feature type="transmembrane region" description="Helical" evidence="6">
    <location>
        <begin position="355"/>
        <end position="377"/>
    </location>
</feature>
<keyword evidence="2" id="KW-0813">Transport</keyword>
<dbReference type="InterPro" id="IPR011701">
    <property type="entry name" value="MFS"/>
</dbReference>
<evidence type="ECO:0000313" key="8">
    <source>
        <dbReference type="EMBL" id="RBB40774.1"/>
    </source>
</evidence>
<feature type="transmembrane region" description="Helical" evidence="6">
    <location>
        <begin position="132"/>
        <end position="158"/>
    </location>
</feature>
<dbReference type="GO" id="GO:0022857">
    <property type="term" value="F:transmembrane transporter activity"/>
    <property type="evidence" value="ECO:0007669"/>
    <property type="project" value="InterPro"/>
</dbReference>
<accession>A0A365QYC5</accession>
<dbReference type="EMBL" id="QMFZ01000006">
    <property type="protein sequence ID" value="RBB40774.1"/>
    <property type="molecule type" value="Genomic_DNA"/>
</dbReference>
<proteinExistence type="predicted"/>
<feature type="domain" description="Major facilitator superfamily (MFS) profile" evidence="7">
    <location>
        <begin position="7"/>
        <end position="415"/>
    </location>
</feature>
<comment type="caution">
    <text evidence="8">The sequence shown here is derived from an EMBL/GenBank/DDBJ whole genome shotgun (WGS) entry which is preliminary data.</text>
</comment>
<keyword evidence="5 6" id="KW-0472">Membrane</keyword>
<keyword evidence="9" id="KW-1185">Reference proteome</keyword>
<feature type="transmembrane region" description="Helical" evidence="6">
    <location>
        <begin position="261"/>
        <end position="281"/>
    </location>
</feature>
<feature type="transmembrane region" description="Helical" evidence="6">
    <location>
        <begin position="320"/>
        <end position="343"/>
    </location>
</feature>
<dbReference type="PROSITE" id="PS50850">
    <property type="entry name" value="MFS"/>
    <property type="match status" value="1"/>
</dbReference>
<reference evidence="8 9" key="1">
    <citation type="submission" date="2018-06" db="EMBL/GenBank/DDBJ databases">
        <title>Draft genome sequence of Burkholderia reimsis strain BE51 isolated from a French agricultural soil.</title>
        <authorList>
            <person name="Esmaeel Q."/>
        </authorList>
    </citation>
    <scope>NUCLEOTIDE SEQUENCE [LARGE SCALE GENOMIC DNA]</scope>
    <source>
        <strain evidence="8 9">BE51</strain>
    </source>
</reference>
<dbReference type="GO" id="GO:0016020">
    <property type="term" value="C:membrane"/>
    <property type="evidence" value="ECO:0007669"/>
    <property type="project" value="UniProtKB-SubCell"/>
</dbReference>
<evidence type="ECO:0000256" key="4">
    <source>
        <dbReference type="ARBA" id="ARBA00022989"/>
    </source>
</evidence>
<evidence type="ECO:0000256" key="2">
    <source>
        <dbReference type="ARBA" id="ARBA00022448"/>
    </source>
</evidence>
<feature type="transmembrane region" description="Helical" evidence="6">
    <location>
        <begin position="46"/>
        <end position="66"/>
    </location>
</feature>
<dbReference type="Pfam" id="PF07690">
    <property type="entry name" value="MFS_1"/>
    <property type="match status" value="1"/>
</dbReference>
<evidence type="ECO:0000259" key="7">
    <source>
        <dbReference type="PROSITE" id="PS50850"/>
    </source>
</evidence>
<feature type="transmembrane region" description="Helical" evidence="6">
    <location>
        <begin position="170"/>
        <end position="191"/>
    </location>
</feature>
<evidence type="ECO:0000256" key="6">
    <source>
        <dbReference type="SAM" id="Phobius"/>
    </source>
</evidence>
<dbReference type="InterPro" id="IPR020846">
    <property type="entry name" value="MFS_dom"/>
</dbReference>
<evidence type="ECO:0000256" key="1">
    <source>
        <dbReference type="ARBA" id="ARBA00004141"/>
    </source>
</evidence>
<sequence length="429" mass="44438">MSRAWFALVVLALAAILGITDRQMLTLAIEPLKRDLHLDDTGLGVIVGFGPILFSALASPLLGWLADRVDRRWLLVVCVLVWSGGTALCGLVTHGWMLFLCTLTLAVGEAGLGPVVYSLLPDLFPPRLRTAANTLFFAVALFGAGLGIAGAGAIFHLAAPLAQSLAVAPWRLAFVLVALPGLAVAGLLACVGHPSRGGTQGGHAHEASRETLAHYWRRSGAMLTCLILGYAMAAFYVGAILGWAPVALIRDFHVDLAKSGLYSGIAVGGGSALGLLASMLMVRCLRVRSGAGLPVAVGSAMAFVAAILLLGLSFATSATMLLVCMTGIIAAYIAGASLTPTLLQDIAPPHLRGRVIGTSSLVTYMFQAVSVPAVGAISDALHGTPGALLKGIAWLGMPAAMLSMILLGVVLRMFRGRFEPHGNVSAQVL</sequence>
<feature type="transmembrane region" description="Helical" evidence="6">
    <location>
        <begin position="392"/>
        <end position="411"/>
    </location>
</feature>
<dbReference type="Proteomes" id="UP000252458">
    <property type="component" value="Unassembled WGS sequence"/>
</dbReference>
<dbReference type="PANTHER" id="PTHR23505:SF79">
    <property type="entry name" value="PROTEIN SPINSTER"/>
    <property type="match status" value="1"/>
</dbReference>
<comment type="subcellular location">
    <subcellularLocation>
        <location evidence="1">Membrane</location>
        <topology evidence="1">Multi-pass membrane protein</topology>
    </subcellularLocation>
</comment>